<evidence type="ECO:0000256" key="6">
    <source>
        <dbReference type="PIRNR" id="PIRNR001123"/>
    </source>
</evidence>
<organism evidence="9 10">
    <name type="scientific">Candidatus Enterenecus faecium</name>
    <dbReference type="NCBI Taxonomy" id="2840780"/>
    <lineage>
        <taxon>Bacteria</taxon>
        <taxon>Bacillati</taxon>
        <taxon>Bacillota</taxon>
        <taxon>Clostridia</taxon>
        <taxon>Eubacteriales</taxon>
        <taxon>Candidatus Enterenecus</taxon>
    </lineage>
</organism>
<accession>A0A9D0YQJ9</accession>
<feature type="binding site" evidence="8">
    <location>
        <position position="217"/>
    </location>
    <ligand>
        <name>Zn(2+)</name>
        <dbReference type="ChEBI" id="CHEBI:29105"/>
        <label>1</label>
    </ligand>
</feature>
<comment type="cofactor">
    <cofactor evidence="8">
        <name>a divalent metal cation</name>
        <dbReference type="ChEBI" id="CHEBI:60240"/>
    </cofactor>
    <text evidence="8">Binds 2 divalent metal cations per subunit.</text>
</comment>
<comment type="similarity">
    <text evidence="1 6">Belongs to the peptidase M42 family.</text>
</comment>
<dbReference type="Proteomes" id="UP000886879">
    <property type="component" value="Unassembled WGS sequence"/>
</dbReference>
<dbReference type="CDD" id="cd05656">
    <property type="entry name" value="M42_Frv"/>
    <property type="match status" value="1"/>
</dbReference>
<keyword evidence="3" id="KW-0645">Protease</keyword>
<proteinExistence type="inferred from homology"/>
<keyword evidence="4 8" id="KW-0479">Metal-binding</keyword>
<dbReference type="Pfam" id="PF05343">
    <property type="entry name" value="Peptidase_M42"/>
    <property type="match status" value="1"/>
</dbReference>
<gene>
    <name evidence="9" type="ORF">IAD31_00980</name>
</gene>
<dbReference type="SUPFAM" id="SSF53187">
    <property type="entry name" value="Zn-dependent exopeptidases"/>
    <property type="match status" value="1"/>
</dbReference>
<reference evidence="9" key="2">
    <citation type="journal article" date="2021" name="PeerJ">
        <title>Extensive microbial diversity within the chicken gut microbiome revealed by metagenomics and culture.</title>
        <authorList>
            <person name="Gilroy R."/>
            <person name="Ravi A."/>
            <person name="Getino M."/>
            <person name="Pursley I."/>
            <person name="Horton D.L."/>
            <person name="Alikhan N.F."/>
            <person name="Baker D."/>
            <person name="Gharbi K."/>
            <person name="Hall N."/>
            <person name="Watson M."/>
            <person name="Adriaenssens E.M."/>
            <person name="Foster-Nyarko E."/>
            <person name="Jarju S."/>
            <person name="Secka A."/>
            <person name="Antonio M."/>
            <person name="Oren A."/>
            <person name="Chaudhuri R.R."/>
            <person name="La Ragione R."/>
            <person name="Hildebrand F."/>
            <person name="Pallen M.J."/>
        </authorList>
    </citation>
    <scope>NUCLEOTIDE SEQUENCE</scope>
    <source>
        <strain evidence="9">ChiGjej2B2-12916</strain>
    </source>
</reference>
<keyword evidence="2" id="KW-0031">Aminopeptidase</keyword>
<dbReference type="InterPro" id="IPR008007">
    <property type="entry name" value="Peptidase_M42"/>
</dbReference>
<evidence type="ECO:0000256" key="3">
    <source>
        <dbReference type="ARBA" id="ARBA00022670"/>
    </source>
</evidence>
<evidence type="ECO:0000256" key="1">
    <source>
        <dbReference type="ARBA" id="ARBA00006272"/>
    </source>
</evidence>
<dbReference type="SUPFAM" id="SSF101821">
    <property type="entry name" value="Aminopeptidase/glucanase lid domain"/>
    <property type="match status" value="1"/>
</dbReference>
<dbReference type="Gene3D" id="3.40.630.10">
    <property type="entry name" value="Zn peptidases"/>
    <property type="match status" value="1"/>
</dbReference>
<dbReference type="GO" id="GO:0006508">
    <property type="term" value="P:proteolysis"/>
    <property type="evidence" value="ECO:0007669"/>
    <property type="project" value="UniProtKB-KW"/>
</dbReference>
<feature type="binding site" evidence="8">
    <location>
        <position position="164"/>
    </location>
    <ligand>
        <name>Zn(2+)</name>
        <dbReference type="ChEBI" id="CHEBI:29105"/>
        <label>1</label>
    </ligand>
</feature>
<evidence type="ECO:0000256" key="7">
    <source>
        <dbReference type="PIRSR" id="PIRSR001123-1"/>
    </source>
</evidence>
<dbReference type="GO" id="GO:0046872">
    <property type="term" value="F:metal ion binding"/>
    <property type="evidence" value="ECO:0007669"/>
    <property type="project" value="UniProtKB-UniRule"/>
</dbReference>
<comment type="caution">
    <text evidence="9">The sequence shown here is derived from an EMBL/GenBank/DDBJ whole genome shotgun (WGS) entry which is preliminary data.</text>
</comment>
<dbReference type="AlphaFoldDB" id="A0A9D0YQJ9"/>
<evidence type="ECO:0000256" key="4">
    <source>
        <dbReference type="ARBA" id="ARBA00022723"/>
    </source>
</evidence>
<feature type="binding site" evidence="8">
    <location>
        <position position="164"/>
    </location>
    <ligand>
        <name>Zn(2+)</name>
        <dbReference type="ChEBI" id="CHEBI:29105"/>
        <label>2</label>
    </ligand>
</feature>
<evidence type="ECO:0000256" key="5">
    <source>
        <dbReference type="ARBA" id="ARBA00022801"/>
    </source>
</evidence>
<evidence type="ECO:0000256" key="2">
    <source>
        <dbReference type="ARBA" id="ARBA00022438"/>
    </source>
</evidence>
<dbReference type="Gene3D" id="2.40.30.40">
    <property type="entry name" value="Peptidase M42, domain 2"/>
    <property type="match status" value="1"/>
</dbReference>
<protein>
    <submittedName>
        <fullName evidence="9">M42 family metallopeptidase</fullName>
    </submittedName>
</protein>
<evidence type="ECO:0000313" key="10">
    <source>
        <dbReference type="Proteomes" id="UP000886879"/>
    </source>
</evidence>
<evidence type="ECO:0000313" key="9">
    <source>
        <dbReference type="EMBL" id="HIQ60164.1"/>
    </source>
</evidence>
<dbReference type="GO" id="GO:0004177">
    <property type="term" value="F:aminopeptidase activity"/>
    <property type="evidence" value="ECO:0007669"/>
    <property type="project" value="UniProtKB-UniRule"/>
</dbReference>
<dbReference type="PIRSF" id="PIRSF001123">
    <property type="entry name" value="PepA_GA"/>
    <property type="match status" value="1"/>
</dbReference>
<dbReference type="PANTHER" id="PTHR32481">
    <property type="entry name" value="AMINOPEPTIDASE"/>
    <property type="match status" value="1"/>
</dbReference>
<sequence>MEWINTLNTLCHAFGPSGAEGGVAQIIEETARPYVDEITRDTMGNLICRKKGNGPRLMFSAHMDSIGLVVTHIDDKGFLRVGAIGGVHADAVVNTPVRFQNGTCGVIAAQVGSTPGKRTMADLYLDIGATSREEAEQQVQIGDVAVYNTPVFPAGAMVAGPYMDNRISCLVLLQAMERLHDCPSDVYFVFSTQEEVGLRGAKTAAWSIDPDYGIAVDVTSEDGIPGAKHTASSLAGQGAAVKVMDRSVICHPKMVNLLMELAQKQGIPAQRDVIQAGGTDAGAIHQTRSGVCTGGISIPCRYTHSPCEMVHAADVEACVALVAALAQTKLEKEC</sequence>
<reference evidence="9" key="1">
    <citation type="submission" date="2020-10" db="EMBL/GenBank/DDBJ databases">
        <authorList>
            <person name="Gilroy R."/>
        </authorList>
    </citation>
    <scope>NUCLEOTIDE SEQUENCE</scope>
    <source>
        <strain evidence="9">ChiGjej2B2-12916</strain>
    </source>
</reference>
<feature type="active site" description="Proton acceptor" evidence="7">
    <location>
        <position position="194"/>
    </location>
</feature>
<dbReference type="InterPro" id="IPR051464">
    <property type="entry name" value="Peptidase_M42_aminopept"/>
</dbReference>
<keyword evidence="5" id="KW-0378">Hydrolase</keyword>
<name>A0A9D0YQJ9_9FIRM</name>
<feature type="binding site" evidence="8">
    <location>
        <position position="195"/>
    </location>
    <ligand>
        <name>Zn(2+)</name>
        <dbReference type="ChEBI" id="CHEBI:29105"/>
        <label>2</label>
    </ligand>
</feature>
<dbReference type="EMBL" id="DVFO01000009">
    <property type="protein sequence ID" value="HIQ60164.1"/>
    <property type="molecule type" value="Genomic_DNA"/>
</dbReference>
<dbReference type="InterPro" id="IPR023367">
    <property type="entry name" value="Peptidase_M42_dom2"/>
</dbReference>
<feature type="binding site" evidence="8">
    <location>
        <position position="62"/>
    </location>
    <ligand>
        <name>Zn(2+)</name>
        <dbReference type="ChEBI" id="CHEBI:29105"/>
        <label>1</label>
    </ligand>
</feature>
<evidence type="ECO:0000256" key="8">
    <source>
        <dbReference type="PIRSR" id="PIRSR001123-2"/>
    </source>
</evidence>
<dbReference type="PANTHER" id="PTHR32481:SF0">
    <property type="entry name" value="AMINOPEPTIDASE YPDE-RELATED"/>
    <property type="match status" value="1"/>
</dbReference>
<feature type="binding site" evidence="8">
    <location>
        <position position="304"/>
    </location>
    <ligand>
        <name>Zn(2+)</name>
        <dbReference type="ChEBI" id="CHEBI:29105"/>
        <label>2</label>
    </ligand>
</feature>